<feature type="domain" description="DAGKc" evidence="1">
    <location>
        <begin position="47"/>
        <end position="111"/>
    </location>
</feature>
<dbReference type="GO" id="GO:0016301">
    <property type="term" value="F:kinase activity"/>
    <property type="evidence" value="ECO:0007669"/>
    <property type="project" value="UniProtKB-KW"/>
</dbReference>
<dbReference type="eggNOG" id="COG1597">
    <property type="taxonomic scope" value="Bacteria"/>
</dbReference>
<dbReference type="InterPro" id="IPR001206">
    <property type="entry name" value="Diacylglycerol_kinase_cat_dom"/>
</dbReference>
<dbReference type="EMBL" id="CP001634">
    <property type="protein sequence ID" value="ACR79643.1"/>
    <property type="molecule type" value="Genomic_DNA"/>
</dbReference>
<dbReference type="KEGG" id="kol:Kole_0934"/>
<reference evidence="2 3" key="1">
    <citation type="submission" date="2009-06" db="EMBL/GenBank/DDBJ databases">
        <title>Complete sequence of Thermotogales bacterium TBF 19.5.1.</title>
        <authorList>
            <consortium name="US DOE Joint Genome Institute"/>
            <person name="Lucas S."/>
            <person name="Copeland A."/>
            <person name="Lapidus A."/>
            <person name="Glavina del Rio T."/>
            <person name="Tice H."/>
            <person name="Bruce D."/>
            <person name="Goodwin L."/>
            <person name="Pitluck S."/>
            <person name="Chertkov O."/>
            <person name="Brettin T."/>
            <person name="Detter J.C."/>
            <person name="Han C."/>
            <person name="Schmutz J."/>
            <person name="Larimer F."/>
            <person name="Land M."/>
            <person name="Hauser L."/>
            <person name="Kyrpides N."/>
            <person name="Ovchinnikova G."/>
            <person name="Noll K."/>
        </authorList>
    </citation>
    <scope>NUCLEOTIDE SEQUENCE [LARGE SCALE GENOMIC DNA]</scope>
    <source>
        <strain evidence="3">ATCC BAA-1733 / DSM 21960 / TBF 19.5.1</strain>
    </source>
</reference>
<dbReference type="Proteomes" id="UP000002382">
    <property type="component" value="Chromosome"/>
</dbReference>
<dbReference type="AlphaFoldDB" id="C5CGX8"/>
<dbReference type="HOGENOM" id="CLU_846706_0_0_0"/>
<keyword evidence="3" id="KW-1185">Reference proteome</keyword>
<proteinExistence type="predicted"/>
<dbReference type="InterPro" id="IPR017438">
    <property type="entry name" value="ATP-NAD_kinase_N"/>
</dbReference>
<gene>
    <name evidence="2" type="ordered locus">Kole_0934</name>
</gene>
<name>C5CGX8_KOSOT</name>
<reference evidence="2 3" key="2">
    <citation type="journal article" date="2011" name="J. Bacteriol.">
        <title>Genome Sequence of Kosmotoga olearia Strain TBF 19.5.1, a Thermophilic Bacterium with a Wide Growth Temperature Range, Isolated from the Troll B Oil Platform in the North Sea.</title>
        <authorList>
            <person name="Swithers K.S."/>
            <person name="Dipippo J.L."/>
            <person name="Bruce D.C."/>
            <person name="Detter C."/>
            <person name="Tapia R."/>
            <person name="Han S."/>
            <person name="Goodwin L.A."/>
            <person name="Han J."/>
            <person name="Woyke T."/>
            <person name="Pitluck S."/>
            <person name="Pennacchio L."/>
            <person name="Nolan M."/>
            <person name="Mikhailova N."/>
            <person name="Land M.L."/>
            <person name="Nesbo C.L."/>
            <person name="Gogarten J.P."/>
            <person name="Noll K.M."/>
        </authorList>
    </citation>
    <scope>NUCLEOTIDE SEQUENCE [LARGE SCALE GENOMIC DNA]</scope>
    <source>
        <strain evidence="3">ATCC BAA-1733 / DSM 21960 / TBF 19.5.1</strain>
    </source>
</reference>
<dbReference type="STRING" id="521045.Kole_0934"/>
<dbReference type="Gene3D" id="3.40.50.10330">
    <property type="entry name" value="Probable inorganic polyphosphate/atp-NAD kinase, domain 1"/>
    <property type="match status" value="1"/>
</dbReference>
<accession>C5CGX8</accession>
<protein>
    <submittedName>
        <fullName evidence="2">Diacylglycerol kinase catalytic region</fullName>
    </submittedName>
</protein>
<keyword evidence="2" id="KW-0418">Kinase</keyword>
<evidence type="ECO:0000259" key="1">
    <source>
        <dbReference type="Pfam" id="PF00781"/>
    </source>
</evidence>
<keyword evidence="2" id="KW-0808">Transferase</keyword>
<organism evidence="2 3">
    <name type="scientific">Kosmotoga olearia (strain ATCC BAA-1733 / DSM 21960 / TBF 19.5.1)</name>
    <dbReference type="NCBI Taxonomy" id="521045"/>
    <lineage>
        <taxon>Bacteria</taxon>
        <taxon>Thermotogati</taxon>
        <taxon>Thermotogota</taxon>
        <taxon>Thermotogae</taxon>
        <taxon>Kosmotogales</taxon>
        <taxon>Kosmotogaceae</taxon>
        <taxon>Kosmotoga</taxon>
    </lineage>
</organism>
<dbReference type="SUPFAM" id="SSF111331">
    <property type="entry name" value="NAD kinase/diacylglycerol kinase-like"/>
    <property type="match status" value="1"/>
</dbReference>
<evidence type="ECO:0000313" key="3">
    <source>
        <dbReference type="Proteomes" id="UP000002382"/>
    </source>
</evidence>
<dbReference type="Pfam" id="PF00781">
    <property type="entry name" value="DAGK_cat"/>
    <property type="match status" value="1"/>
</dbReference>
<sequence length="328" mass="35996">MTCLRAGVIVNTSAGKFEYIRKRISKLKEVFDEIVTGSGRFGGDFLEDVKIVDIVSSDFKSAIRELTIELSKCSDVIVSVGGDGTANFIAATLIDEKLNTPIMGIAGGTANVGPLVRFSLENIEKPSHIDFVDCLKVWKGNEHIGYAFIDVVFGDTFLGTLNGKMVNLSVKDFLESGRKVERIPCDDIAEKLDVLKNSRRISLSSKKVAQIIASPLNFSEFYIGKAVTGKLSWASFFKSVGILTISNRVIVDSYLKEHELEDPVLIEQILFGDGETIEVSGIKRGVYIVLDGNPMCECDYPIKLQGLRKCVKVLSGSQKAGWPVGWKK</sequence>
<evidence type="ECO:0000313" key="2">
    <source>
        <dbReference type="EMBL" id="ACR79643.1"/>
    </source>
</evidence>
<dbReference type="InterPro" id="IPR016064">
    <property type="entry name" value="NAD/diacylglycerol_kinase_sf"/>
</dbReference>